<name>A0ABT3AI59_9RHOB</name>
<gene>
    <name evidence="1" type="ORF">OE747_08270</name>
</gene>
<dbReference type="RefSeq" id="WP_263828128.1">
    <property type="nucleotide sequence ID" value="NZ_JAOWLB010000004.1"/>
</dbReference>
<reference evidence="1 2" key="1">
    <citation type="submission" date="2022-10" db="EMBL/GenBank/DDBJ databases">
        <title>Ruegeria sp. nov., isolated from ocean surface sediments.</title>
        <authorList>
            <person name="He W."/>
            <person name="Xue H.-P."/>
            <person name="Zhang D.-F."/>
        </authorList>
    </citation>
    <scope>NUCLEOTIDE SEQUENCE [LARGE SCALE GENOMIC DNA]</scope>
    <source>
        <strain evidence="1 2">XHP0148</strain>
    </source>
</reference>
<accession>A0ABT3AI59</accession>
<organism evidence="1 2">
    <name type="scientific">Ruegeria aquimaris</name>
    <dbReference type="NCBI Taxonomy" id="2984333"/>
    <lineage>
        <taxon>Bacteria</taxon>
        <taxon>Pseudomonadati</taxon>
        <taxon>Pseudomonadota</taxon>
        <taxon>Alphaproteobacteria</taxon>
        <taxon>Rhodobacterales</taxon>
        <taxon>Roseobacteraceae</taxon>
        <taxon>Ruegeria</taxon>
    </lineage>
</organism>
<evidence type="ECO:0000313" key="2">
    <source>
        <dbReference type="Proteomes" id="UP001320899"/>
    </source>
</evidence>
<comment type="caution">
    <text evidence="1">The sequence shown here is derived from an EMBL/GenBank/DDBJ whole genome shotgun (WGS) entry which is preliminary data.</text>
</comment>
<dbReference type="Proteomes" id="UP001320899">
    <property type="component" value="Unassembled WGS sequence"/>
</dbReference>
<sequence>MHRNLRLSRLRDIGWKLWDPIGLLDGETGWEGKPFADEYDRYLINAVDQLRQGALEQGVVEYLTLIEADHMGLGAVPGMEERAWRVVKAIQAEGDLWSMPDEREG</sequence>
<keyword evidence="2" id="KW-1185">Reference proteome</keyword>
<protein>
    <submittedName>
        <fullName evidence="1">Uncharacterized protein</fullName>
    </submittedName>
</protein>
<proteinExistence type="predicted"/>
<dbReference type="EMBL" id="JAOWLB010000004">
    <property type="protein sequence ID" value="MCV2888335.1"/>
    <property type="molecule type" value="Genomic_DNA"/>
</dbReference>
<evidence type="ECO:0000313" key="1">
    <source>
        <dbReference type="EMBL" id="MCV2888335.1"/>
    </source>
</evidence>